<dbReference type="PROSITE" id="PS50999">
    <property type="entry name" value="COX2_TM"/>
    <property type="match status" value="1"/>
</dbReference>
<sequence>MSFWGQLGLQDSTTVLGVEITDLHDHVMFFSILVFSFVGFLLSKILMSVLTCRVFLEKQWLEFIWTFLPMGVLLGMGLPSVNLLYVMEDVGVPQITMKAIGHQWYWSYEYCDLGGQDSISFDSYMIPTSSLTMWGYRLLDVDNRFVVPYMVPMRVMVSSYDVIHSWAIPSASVKVDAVAGRVNQVGLSFLGSGVVYGQCSELCGVNHSFMPICGEVVSCEAYALWLLPKNCPGGKGVLAYCREWGYMLLNGCSRGAVWFGSLYFGWWKIFGYYFMYVPVKWTVDSSVSVVTGSVSSCCNFLEWTWLLLKSPTEACGLAVNKVDSWIESAVTTIVIKPAMMTWSAFNTIGSAISSAGRGIFSLIEAAIGEMGGPDETHTKRVVCEEVRVQLVRLYRVLVYRYRGD</sequence>
<evidence type="ECO:0000313" key="20">
    <source>
        <dbReference type="EMBL" id="QCX42056.1"/>
    </source>
</evidence>
<protein>
    <recommendedName>
        <fullName evidence="3 16">Cytochrome c oxidase subunit 2</fullName>
    </recommendedName>
</protein>
<accession>A0A4Y5QSI1</accession>
<evidence type="ECO:0000256" key="3">
    <source>
        <dbReference type="ARBA" id="ARBA00015946"/>
    </source>
</evidence>
<geneLocation type="mitochondrion" evidence="20"/>
<dbReference type="InterPro" id="IPR002429">
    <property type="entry name" value="CcO_II-like_C"/>
</dbReference>
<dbReference type="FunFam" id="2.60.40.420:FF:000001">
    <property type="entry name" value="Cytochrome c oxidase subunit 2"/>
    <property type="match status" value="1"/>
</dbReference>
<feature type="transmembrane region" description="Helical" evidence="17">
    <location>
        <begin position="27"/>
        <end position="56"/>
    </location>
</feature>
<proteinExistence type="inferred from homology"/>
<keyword evidence="9" id="KW-0460">Magnesium</keyword>
<feature type="domain" description="Cytochrome oxidase subunit II copper A binding" evidence="18">
    <location>
        <begin position="92"/>
        <end position="228"/>
    </location>
</feature>
<evidence type="ECO:0000259" key="19">
    <source>
        <dbReference type="PROSITE" id="PS50999"/>
    </source>
</evidence>
<reference evidence="20" key="1">
    <citation type="journal article" date="2019" name="Mitochondrial DNA Part B Resour">
        <title>The male and female complete mitochondrial genomes of the threatened freshwater pearl mussel Margaritifera margaritifera (Linnaeus, 1758) (Bivalvia: Margaritiferidae).</title>
        <authorList>
            <person name="Gomes-Dos-Santos A."/>
            <person name="Froufe E."/>
            <person name="Amaro R."/>
            <person name="Ondina P."/>
            <person name="Breton S."/>
            <person name="Guerra D."/>
            <person name="Aldridge D.C."/>
            <person name="Bolotov I.N."/>
            <person name="Vikhrev I.V."/>
            <person name="Gan H.M."/>
            <person name="Goncalves D.V."/>
            <person name="Bogan A.E."/>
            <person name="Sousa R."/>
            <person name="Stewart D."/>
            <person name="Teixeira A."/>
            <person name="Varandas S."/>
            <person name="Zanatta D."/>
            <person name="Lopes-Lima M."/>
        </authorList>
    </citation>
    <scope>NUCLEOTIDE SEQUENCE</scope>
</reference>
<dbReference type="AlphaFoldDB" id="A0A4Y5QSI1"/>
<comment type="function">
    <text evidence="16">Component of the cytochrome c oxidase, the last enzyme in the mitochondrial electron transport chain which drives oxidative phosphorylation. The respiratory chain contains 3 multisubunit complexes succinate dehydrogenase (complex II, CII), ubiquinol-cytochrome c oxidoreductase (cytochrome b-c1 complex, complex III, CIII) and cytochrome c oxidase (complex IV, CIV), that cooperate to transfer electrons derived from NADH and succinate to molecular oxygen, creating an electrochemical gradient over the inner membrane that drives transmembrane transport and the ATP synthase. Cytochrome c oxidase is the component of the respiratory chain that catalyzes the reduction of oxygen to water. Electrons originating from reduced cytochrome c in the intermembrane space (IMS) are transferred via the dinuclear copper A center (CU(A)) of subunit 2 and heme A of subunit 1 to the active site in subunit 1, a binuclear center (BNC) formed by heme A3 and copper B (CU(B)). The BNC reduces molecular oxygen to 2 water molecules using 4 electrons from cytochrome c in the IMS and 4 protons from the mitochondrial matrix.</text>
</comment>
<evidence type="ECO:0000256" key="5">
    <source>
        <dbReference type="ARBA" id="ARBA00022660"/>
    </source>
</evidence>
<evidence type="ECO:0000256" key="8">
    <source>
        <dbReference type="ARBA" id="ARBA00022792"/>
    </source>
</evidence>
<dbReference type="Pfam" id="PF02790">
    <property type="entry name" value="COX2_TM"/>
    <property type="match status" value="1"/>
</dbReference>
<dbReference type="PROSITE" id="PS00078">
    <property type="entry name" value="COX2"/>
    <property type="match status" value="1"/>
</dbReference>
<dbReference type="SUPFAM" id="SSF81464">
    <property type="entry name" value="Cytochrome c oxidase subunit II-like, transmembrane region"/>
    <property type="match status" value="1"/>
</dbReference>
<comment type="similarity">
    <text evidence="2 16">Belongs to the cytochrome c oxidase subunit 2 family.</text>
</comment>
<dbReference type="GO" id="GO:0004129">
    <property type="term" value="F:cytochrome-c oxidase activity"/>
    <property type="evidence" value="ECO:0007669"/>
    <property type="project" value="UniProtKB-EC"/>
</dbReference>
<feature type="domain" description="Cytochrome oxidase subunit II transmembrane region profile" evidence="19">
    <location>
        <begin position="1"/>
        <end position="91"/>
    </location>
</feature>
<keyword evidence="11 16" id="KW-0249">Electron transport</keyword>
<dbReference type="EMBL" id="MK421959">
    <property type="protein sequence ID" value="QCX42056.1"/>
    <property type="molecule type" value="Genomic_DNA"/>
</dbReference>
<dbReference type="GO" id="GO:0042773">
    <property type="term" value="P:ATP synthesis coupled electron transport"/>
    <property type="evidence" value="ECO:0007669"/>
    <property type="project" value="TreeGrafter"/>
</dbReference>
<dbReference type="GO" id="GO:0005743">
    <property type="term" value="C:mitochondrial inner membrane"/>
    <property type="evidence" value="ECO:0007669"/>
    <property type="project" value="UniProtKB-SubCell"/>
</dbReference>
<keyword evidence="10" id="KW-1278">Translocase</keyword>
<evidence type="ECO:0000256" key="6">
    <source>
        <dbReference type="ARBA" id="ARBA00022692"/>
    </source>
</evidence>
<keyword evidence="7 16" id="KW-0479">Metal-binding</keyword>
<dbReference type="InterPro" id="IPR008972">
    <property type="entry name" value="Cupredoxin"/>
</dbReference>
<dbReference type="PRINTS" id="PR01166">
    <property type="entry name" value="CYCOXIDASEII"/>
</dbReference>
<dbReference type="Gene3D" id="1.10.287.90">
    <property type="match status" value="1"/>
</dbReference>
<evidence type="ECO:0000256" key="9">
    <source>
        <dbReference type="ARBA" id="ARBA00022842"/>
    </source>
</evidence>
<evidence type="ECO:0000256" key="12">
    <source>
        <dbReference type="ARBA" id="ARBA00022989"/>
    </source>
</evidence>
<evidence type="ECO:0000259" key="18">
    <source>
        <dbReference type="PROSITE" id="PS50857"/>
    </source>
</evidence>
<dbReference type="GO" id="GO:0005507">
    <property type="term" value="F:copper ion binding"/>
    <property type="evidence" value="ECO:0007669"/>
    <property type="project" value="InterPro"/>
</dbReference>
<gene>
    <name evidence="20" type="primary">cox2</name>
</gene>
<evidence type="ECO:0000256" key="14">
    <source>
        <dbReference type="ARBA" id="ARBA00023136"/>
    </source>
</evidence>
<evidence type="ECO:0000256" key="15">
    <source>
        <dbReference type="ARBA" id="ARBA00049512"/>
    </source>
</evidence>
<dbReference type="PROSITE" id="PS50857">
    <property type="entry name" value="COX2_CUA"/>
    <property type="match status" value="1"/>
</dbReference>
<comment type="subcellular location">
    <subcellularLocation>
        <location evidence="1 16">Mitochondrion inner membrane</location>
        <topology evidence="1 16">Multi-pass membrane protein</topology>
    </subcellularLocation>
</comment>
<evidence type="ECO:0000256" key="17">
    <source>
        <dbReference type="SAM" id="Phobius"/>
    </source>
</evidence>
<dbReference type="PANTHER" id="PTHR22888">
    <property type="entry name" value="CYTOCHROME C OXIDASE, SUBUNIT II"/>
    <property type="match status" value="1"/>
</dbReference>
<feature type="transmembrane region" description="Helical" evidence="17">
    <location>
        <begin position="63"/>
        <end position="87"/>
    </location>
</feature>
<dbReference type="CDD" id="cd13912">
    <property type="entry name" value="CcO_II_C"/>
    <property type="match status" value="1"/>
</dbReference>
<dbReference type="Gene3D" id="2.60.40.420">
    <property type="entry name" value="Cupredoxins - blue copper proteins"/>
    <property type="match status" value="1"/>
</dbReference>
<keyword evidence="5 16" id="KW-0679">Respiratory chain</keyword>
<dbReference type="PANTHER" id="PTHR22888:SF9">
    <property type="entry name" value="CYTOCHROME C OXIDASE SUBUNIT 2"/>
    <property type="match status" value="1"/>
</dbReference>
<evidence type="ECO:0000256" key="4">
    <source>
        <dbReference type="ARBA" id="ARBA00022448"/>
    </source>
</evidence>
<evidence type="ECO:0000256" key="7">
    <source>
        <dbReference type="ARBA" id="ARBA00022723"/>
    </source>
</evidence>
<evidence type="ECO:0000256" key="11">
    <source>
        <dbReference type="ARBA" id="ARBA00022982"/>
    </source>
</evidence>
<dbReference type="InterPro" id="IPR011759">
    <property type="entry name" value="Cyt_c_oxidase_su2_TM_dom"/>
</dbReference>
<keyword evidence="14 16" id="KW-0472">Membrane</keyword>
<keyword evidence="4 16" id="KW-0813">Transport</keyword>
<dbReference type="Pfam" id="PF00116">
    <property type="entry name" value="COX2"/>
    <property type="match status" value="1"/>
</dbReference>
<evidence type="ECO:0000256" key="13">
    <source>
        <dbReference type="ARBA" id="ARBA00023008"/>
    </source>
</evidence>
<dbReference type="InterPro" id="IPR045187">
    <property type="entry name" value="CcO_II"/>
</dbReference>
<dbReference type="InterPro" id="IPR001505">
    <property type="entry name" value="Copper_CuA"/>
</dbReference>
<keyword evidence="13 16" id="KW-0186">Copper</keyword>
<keyword evidence="12 17" id="KW-1133">Transmembrane helix</keyword>
<dbReference type="SUPFAM" id="SSF49503">
    <property type="entry name" value="Cupredoxins"/>
    <property type="match status" value="1"/>
</dbReference>
<evidence type="ECO:0000256" key="16">
    <source>
        <dbReference type="RuleBase" id="RU000457"/>
    </source>
</evidence>
<evidence type="ECO:0000256" key="1">
    <source>
        <dbReference type="ARBA" id="ARBA00004448"/>
    </source>
</evidence>
<comment type="cofactor">
    <cofactor evidence="16">
        <name>Cu cation</name>
        <dbReference type="ChEBI" id="CHEBI:23378"/>
    </cofactor>
    <text evidence="16">Binds a copper A center.</text>
</comment>
<keyword evidence="16 20" id="KW-0496">Mitochondrion</keyword>
<keyword evidence="6 16" id="KW-0812">Transmembrane</keyword>
<dbReference type="InterPro" id="IPR036257">
    <property type="entry name" value="Cyt_c_oxidase_su2_TM_sf"/>
</dbReference>
<organism evidence="20">
    <name type="scientific">Margaritifera margaritifera</name>
    <name type="common">freshwater pearlshell mussel</name>
    <dbReference type="NCBI Taxonomy" id="2505931"/>
    <lineage>
        <taxon>Eukaryota</taxon>
        <taxon>Metazoa</taxon>
        <taxon>Spiralia</taxon>
        <taxon>Lophotrochozoa</taxon>
        <taxon>Mollusca</taxon>
        <taxon>Bivalvia</taxon>
        <taxon>Autobranchia</taxon>
        <taxon>Heteroconchia</taxon>
        <taxon>Palaeoheterodonta</taxon>
        <taxon>Unionida</taxon>
        <taxon>Unionoidea</taxon>
        <taxon>Margaritiferidae</taxon>
        <taxon>Margaritifera</taxon>
    </lineage>
</organism>
<evidence type="ECO:0000256" key="10">
    <source>
        <dbReference type="ARBA" id="ARBA00022967"/>
    </source>
</evidence>
<name>A0A4Y5QSI1_9BIVA</name>
<dbReference type="InterPro" id="IPR034210">
    <property type="entry name" value="CcO_II_C"/>
</dbReference>
<evidence type="ECO:0000256" key="2">
    <source>
        <dbReference type="ARBA" id="ARBA00007866"/>
    </source>
</evidence>
<comment type="catalytic activity">
    <reaction evidence="15">
        <text>4 Fe(II)-[cytochrome c] + O2 + 8 H(+)(in) = 4 Fe(III)-[cytochrome c] + 2 H2O + 4 H(+)(out)</text>
        <dbReference type="Rhea" id="RHEA:11436"/>
        <dbReference type="Rhea" id="RHEA-COMP:10350"/>
        <dbReference type="Rhea" id="RHEA-COMP:14399"/>
        <dbReference type="ChEBI" id="CHEBI:15377"/>
        <dbReference type="ChEBI" id="CHEBI:15378"/>
        <dbReference type="ChEBI" id="CHEBI:15379"/>
        <dbReference type="ChEBI" id="CHEBI:29033"/>
        <dbReference type="ChEBI" id="CHEBI:29034"/>
        <dbReference type="EC" id="7.1.1.9"/>
    </reaction>
    <physiologicalReaction direction="left-to-right" evidence="15">
        <dbReference type="Rhea" id="RHEA:11437"/>
    </physiologicalReaction>
</comment>
<keyword evidence="8 16" id="KW-0999">Mitochondrion inner membrane</keyword>